<proteinExistence type="predicted"/>
<feature type="transmembrane region" description="Helical" evidence="2">
    <location>
        <begin position="209"/>
        <end position="235"/>
    </location>
</feature>
<reference evidence="3 4" key="1">
    <citation type="journal article" date="2023" name="G3 (Bethesda)">
        <title>A chromosome-length genome assembly and annotation of blackberry (Rubus argutus, cv. 'Hillquist').</title>
        <authorList>
            <person name="Bruna T."/>
            <person name="Aryal R."/>
            <person name="Dudchenko O."/>
            <person name="Sargent D.J."/>
            <person name="Mead D."/>
            <person name="Buti M."/>
            <person name="Cavallini A."/>
            <person name="Hytonen T."/>
            <person name="Andres J."/>
            <person name="Pham M."/>
            <person name="Weisz D."/>
            <person name="Mascagni F."/>
            <person name="Usai G."/>
            <person name="Natali L."/>
            <person name="Bassil N."/>
            <person name="Fernandez G.E."/>
            <person name="Lomsadze A."/>
            <person name="Armour M."/>
            <person name="Olukolu B."/>
            <person name="Poorten T."/>
            <person name="Britton C."/>
            <person name="Davik J."/>
            <person name="Ashrafi H."/>
            <person name="Aiden E.L."/>
            <person name="Borodovsky M."/>
            <person name="Worthington M."/>
        </authorList>
    </citation>
    <scope>NUCLEOTIDE SEQUENCE [LARGE SCALE GENOMIC DNA]</scope>
    <source>
        <strain evidence="3">PI 553951</strain>
    </source>
</reference>
<feature type="region of interest" description="Disordered" evidence="1">
    <location>
        <begin position="29"/>
        <end position="87"/>
    </location>
</feature>
<dbReference type="EMBL" id="JBEDUW010000005">
    <property type="protein sequence ID" value="KAK9926611.1"/>
    <property type="molecule type" value="Genomic_DNA"/>
</dbReference>
<dbReference type="AlphaFoldDB" id="A0AAW1WPG5"/>
<comment type="caution">
    <text evidence="3">The sequence shown here is derived from an EMBL/GenBank/DDBJ whole genome shotgun (WGS) entry which is preliminary data.</text>
</comment>
<accession>A0AAW1WPG5</accession>
<keyword evidence="2" id="KW-1133">Transmembrane helix</keyword>
<name>A0AAW1WPG5_RUBAR</name>
<feature type="compositionally biased region" description="Polar residues" evidence="1">
    <location>
        <begin position="29"/>
        <end position="38"/>
    </location>
</feature>
<keyword evidence="4" id="KW-1185">Reference proteome</keyword>
<dbReference type="Proteomes" id="UP001457282">
    <property type="component" value="Unassembled WGS sequence"/>
</dbReference>
<evidence type="ECO:0000256" key="1">
    <source>
        <dbReference type="SAM" id="MobiDB-lite"/>
    </source>
</evidence>
<keyword evidence="2" id="KW-0472">Membrane</keyword>
<evidence type="ECO:0000313" key="3">
    <source>
        <dbReference type="EMBL" id="KAK9926611.1"/>
    </source>
</evidence>
<evidence type="ECO:0000313" key="4">
    <source>
        <dbReference type="Proteomes" id="UP001457282"/>
    </source>
</evidence>
<protein>
    <submittedName>
        <fullName evidence="3">Uncharacterized protein</fullName>
    </submittedName>
</protein>
<organism evidence="3 4">
    <name type="scientific">Rubus argutus</name>
    <name type="common">Southern blackberry</name>
    <dbReference type="NCBI Taxonomy" id="59490"/>
    <lineage>
        <taxon>Eukaryota</taxon>
        <taxon>Viridiplantae</taxon>
        <taxon>Streptophyta</taxon>
        <taxon>Embryophyta</taxon>
        <taxon>Tracheophyta</taxon>
        <taxon>Spermatophyta</taxon>
        <taxon>Magnoliopsida</taxon>
        <taxon>eudicotyledons</taxon>
        <taxon>Gunneridae</taxon>
        <taxon>Pentapetalae</taxon>
        <taxon>rosids</taxon>
        <taxon>fabids</taxon>
        <taxon>Rosales</taxon>
        <taxon>Rosaceae</taxon>
        <taxon>Rosoideae</taxon>
        <taxon>Rosoideae incertae sedis</taxon>
        <taxon>Rubus</taxon>
    </lineage>
</organism>
<keyword evidence="2" id="KW-0812">Transmembrane</keyword>
<sequence length="247" mass="27796">MESQKANDASVKSPLVEKLQEQFMTLQQEWESYKQTNPKGKGRSYSTNSSSSNTMAKTLDQLLDNSPRHPMSSLQQRMYPSEGDNWNVRSNDLAVEEIRRDRKAAIESGKLKGRRLFEEVEHEETDIGFGGEEAEWGGWDQESEVRSVPFCESDGEEAESGKSKEIKVCFQLSTSSSTSPPAVEKMKEEEEKSVNVVEKEIVKNKAGNWVRCIVVIMPVLAIIFAICSIRCLYGYGNENDEAILVPT</sequence>
<gene>
    <name evidence="3" type="ORF">M0R45_023828</name>
</gene>
<feature type="compositionally biased region" description="Low complexity" evidence="1">
    <location>
        <begin position="44"/>
        <end position="54"/>
    </location>
</feature>
<evidence type="ECO:0000256" key="2">
    <source>
        <dbReference type="SAM" id="Phobius"/>
    </source>
</evidence>